<sequence length="92" mass="10693">MFQEGILSCAFPYATKRFLLRRSSLCIIKKLERHDQDFFIKVLGSRRTVKENPEQLFLTQPAPEPFSECNATQPMLLPLFDQPLIPNSSDRH</sequence>
<comment type="caution">
    <text evidence="1">The sequence shown here is derived from an EMBL/GenBank/DDBJ whole genome shotgun (WGS) entry which is preliminary data.</text>
</comment>
<protein>
    <submittedName>
        <fullName evidence="1">Uncharacterized protein</fullName>
    </submittedName>
</protein>
<dbReference type="Proteomes" id="UP000050525">
    <property type="component" value="Unassembled WGS sequence"/>
</dbReference>
<name>A0A151MK46_ALLMI</name>
<evidence type="ECO:0000313" key="1">
    <source>
        <dbReference type="EMBL" id="KYO24839.1"/>
    </source>
</evidence>
<accession>A0A151MK46</accession>
<gene>
    <name evidence="1" type="ORF">Y1Q_0023720</name>
</gene>
<proteinExistence type="predicted"/>
<keyword evidence="2" id="KW-1185">Reference proteome</keyword>
<dbReference type="AlphaFoldDB" id="A0A151MK46"/>
<dbReference type="EMBL" id="AKHW03005996">
    <property type="protein sequence ID" value="KYO24839.1"/>
    <property type="molecule type" value="Genomic_DNA"/>
</dbReference>
<organism evidence="1 2">
    <name type="scientific">Alligator mississippiensis</name>
    <name type="common">American alligator</name>
    <dbReference type="NCBI Taxonomy" id="8496"/>
    <lineage>
        <taxon>Eukaryota</taxon>
        <taxon>Metazoa</taxon>
        <taxon>Chordata</taxon>
        <taxon>Craniata</taxon>
        <taxon>Vertebrata</taxon>
        <taxon>Euteleostomi</taxon>
        <taxon>Archelosauria</taxon>
        <taxon>Archosauria</taxon>
        <taxon>Crocodylia</taxon>
        <taxon>Alligatoridae</taxon>
        <taxon>Alligatorinae</taxon>
        <taxon>Alligator</taxon>
    </lineage>
</organism>
<evidence type="ECO:0000313" key="2">
    <source>
        <dbReference type="Proteomes" id="UP000050525"/>
    </source>
</evidence>
<reference evidence="1 2" key="1">
    <citation type="journal article" date="2012" name="Genome Biol.">
        <title>Sequencing three crocodilian genomes to illuminate the evolution of archosaurs and amniotes.</title>
        <authorList>
            <person name="St John J.A."/>
            <person name="Braun E.L."/>
            <person name="Isberg S.R."/>
            <person name="Miles L.G."/>
            <person name="Chong A.Y."/>
            <person name="Gongora J."/>
            <person name="Dalzell P."/>
            <person name="Moran C."/>
            <person name="Bed'hom B."/>
            <person name="Abzhanov A."/>
            <person name="Burgess S.C."/>
            <person name="Cooksey A.M."/>
            <person name="Castoe T.A."/>
            <person name="Crawford N.G."/>
            <person name="Densmore L.D."/>
            <person name="Drew J.C."/>
            <person name="Edwards S.V."/>
            <person name="Faircloth B.C."/>
            <person name="Fujita M.K."/>
            <person name="Greenwold M.J."/>
            <person name="Hoffmann F.G."/>
            <person name="Howard J.M."/>
            <person name="Iguchi T."/>
            <person name="Janes D.E."/>
            <person name="Khan S.Y."/>
            <person name="Kohno S."/>
            <person name="de Koning A.J."/>
            <person name="Lance S.L."/>
            <person name="McCarthy F.M."/>
            <person name="McCormack J.E."/>
            <person name="Merchant M.E."/>
            <person name="Peterson D.G."/>
            <person name="Pollock D.D."/>
            <person name="Pourmand N."/>
            <person name="Raney B.J."/>
            <person name="Roessler K.A."/>
            <person name="Sanford J.R."/>
            <person name="Sawyer R.H."/>
            <person name="Schmidt C.J."/>
            <person name="Triplett E.W."/>
            <person name="Tuberville T.D."/>
            <person name="Venegas-Anaya M."/>
            <person name="Howard J.T."/>
            <person name="Jarvis E.D."/>
            <person name="Guillette L.J.Jr."/>
            <person name="Glenn T.C."/>
            <person name="Green R.E."/>
            <person name="Ray D.A."/>
        </authorList>
    </citation>
    <scope>NUCLEOTIDE SEQUENCE [LARGE SCALE GENOMIC DNA]</scope>
    <source>
        <strain evidence="1">KSC_2009_1</strain>
    </source>
</reference>